<feature type="non-terminal residue" evidence="2">
    <location>
        <position position="1"/>
    </location>
</feature>
<sequence length="52" mass="5880">TSDEVVTILAGELVNDNEIDLLSETLEEKFPDVELDVYKGDQPIYHFIIGIE</sequence>
<organism evidence="2 3">
    <name type="scientific">Candidatus Aquicultor secundus</name>
    <dbReference type="NCBI Taxonomy" id="1973895"/>
    <lineage>
        <taxon>Bacteria</taxon>
        <taxon>Bacillati</taxon>
        <taxon>Actinomycetota</taxon>
        <taxon>Candidatus Aquicultoria</taxon>
        <taxon>Candidatus Aquicultorales</taxon>
        <taxon>Candidatus Aquicultoraceae</taxon>
        <taxon>Candidatus Aquicultor</taxon>
    </lineage>
</organism>
<dbReference type="Pfam" id="PF13684">
    <property type="entry name" value="FakA-like_C"/>
    <property type="match status" value="1"/>
</dbReference>
<evidence type="ECO:0000259" key="1">
    <source>
        <dbReference type="Pfam" id="PF13684"/>
    </source>
</evidence>
<dbReference type="Proteomes" id="UP000230956">
    <property type="component" value="Unassembled WGS sequence"/>
</dbReference>
<dbReference type="EMBL" id="PFNG01000168">
    <property type="protein sequence ID" value="PIZ37599.1"/>
    <property type="molecule type" value="Genomic_DNA"/>
</dbReference>
<proteinExistence type="predicted"/>
<accession>A0A2M7T794</accession>
<gene>
    <name evidence="2" type="ORF">COY37_07155</name>
</gene>
<dbReference type="AlphaFoldDB" id="A0A2M7T794"/>
<evidence type="ECO:0000313" key="2">
    <source>
        <dbReference type="EMBL" id="PIZ37599.1"/>
    </source>
</evidence>
<feature type="domain" description="Fatty acid kinase subunit A-like C-terminal" evidence="1">
    <location>
        <begin position="3"/>
        <end position="52"/>
    </location>
</feature>
<reference evidence="3" key="1">
    <citation type="submission" date="2017-09" db="EMBL/GenBank/DDBJ databases">
        <title>Depth-based differentiation of microbial function through sediment-hosted aquifers and enrichment of novel symbionts in the deep terrestrial subsurface.</title>
        <authorList>
            <person name="Probst A.J."/>
            <person name="Ladd B."/>
            <person name="Jarett J.K."/>
            <person name="Geller-Mcgrath D.E."/>
            <person name="Sieber C.M.K."/>
            <person name="Emerson J.B."/>
            <person name="Anantharaman K."/>
            <person name="Thomas B.C."/>
            <person name="Malmstrom R."/>
            <person name="Stieglmeier M."/>
            <person name="Klingl A."/>
            <person name="Woyke T."/>
            <person name="Ryan C.M."/>
            <person name="Banfield J.F."/>
        </authorList>
    </citation>
    <scope>NUCLEOTIDE SEQUENCE [LARGE SCALE GENOMIC DNA]</scope>
</reference>
<name>A0A2M7T794_9ACTN</name>
<comment type="caution">
    <text evidence="2">The sequence shown here is derived from an EMBL/GenBank/DDBJ whole genome shotgun (WGS) entry which is preliminary data.</text>
</comment>
<dbReference type="InterPro" id="IPR033470">
    <property type="entry name" value="FakA-like_C"/>
</dbReference>
<evidence type="ECO:0000313" key="3">
    <source>
        <dbReference type="Proteomes" id="UP000230956"/>
    </source>
</evidence>
<protein>
    <recommendedName>
        <fullName evidence="1">Fatty acid kinase subunit A-like C-terminal domain-containing protein</fullName>
    </recommendedName>
</protein>